<dbReference type="SMART" id="SM01098">
    <property type="entry name" value="CPSF73-100_C"/>
    <property type="match status" value="1"/>
</dbReference>
<dbReference type="Pfam" id="PF11718">
    <property type="entry name" value="CPSF73-100_C"/>
    <property type="match status" value="1"/>
</dbReference>
<keyword evidence="5" id="KW-0540">Nuclease</keyword>
<dbReference type="PANTHER" id="PTHR11203">
    <property type="entry name" value="CLEAVAGE AND POLYADENYLATION SPECIFICITY FACTOR FAMILY MEMBER"/>
    <property type="match status" value="1"/>
</dbReference>
<dbReference type="GO" id="GO:0003723">
    <property type="term" value="F:RNA binding"/>
    <property type="evidence" value="ECO:0007669"/>
    <property type="project" value="TreeGrafter"/>
</dbReference>
<feature type="domain" description="Beta-Casp" evidence="13">
    <location>
        <begin position="254"/>
        <end position="375"/>
    </location>
</feature>
<gene>
    <name evidence="15" type="primary">YSH1</name>
    <name evidence="15" type="ORF">IWQ62_003679</name>
</gene>
<comment type="similarity">
    <text evidence="2">Belongs to the metallo-beta-lactamase superfamily. RNA-metabolizing metallo-beta-lactamase-like family. CPSF2/YSH1 subfamily.</text>
</comment>
<evidence type="ECO:0000256" key="7">
    <source>
        <dbReference type="ARBA" id="ARBA00023242"/>
    </source>
</evidence>
<feature type="domain" description="Metallo-beta-lactamase" evidence="12">
    <location>
        <begin position="32"/>
        <end position="242"/>
    </location>
</feature>
<dbReference type="GO" id="GO:0005847">
    <property type="term" value="C:mRNA cleavage and polyadenylation specificity factor complex"/>
    <property type="evidence" value="ECO:0007669"/>
    <property type="project" value="TreeGrafter"/>
</dbReference>
<feature type="domain" description="Pre-mRNA 3'-end-processing endonuclease polyadenylation factor C-term" evidence="14">
    <location>
        <begin position="520"/>
        <end position="832"/>
    </location>
</feature>
<dbReference type="Gene3D" id="3.60.15.10">
    <property type="entry name" value="Ribonuclease Z/Hydroxyacylglutathione hydrolase-like"/>
    <property type="match status" value="1"/>
</dbReference>
<dbReference type="SMART" id="SM00849">
    <property type="entry name" value="Lactamase_B"/>
    <property type="match status" value="1"/>
</dbReference>
<dbReference type="GO" id="GO:0004521">
    <property type="term" value="F:RNA endonuclease activity"/>
    <property type="evidence" value="ECO:0007669"/>
    <property type="project" value="TreeGrafter"/>
</dbReference>
<evidence type="ECO:0000256" key="3">
    <source>
        <dbReference type="ARBA" id="ARBA00018311"/>
    </source>
</evidence>
<evidence type="ECO:0000313" key="16">
    <source>
        <dbReference type="Proteomes" id="UP001150925"/>
    </source>
</evidence>
<sequence>MAYKRKGGLEVAVEDGSDILRITPLGAGNEVGRSCIVVEYKNKRIMLDAGVHPAYSGLGALPFFDEIDPASIDMLLVTHFHLDHAAAVPYFMEKTTFQGRTFMTHPTKAIYKWLLADYVRVTNVGADEQLYDEEDLKRSYERIEAIDYHQVVEVDGVRFSAYNAGHVLGAAMFLIEIAGIKILYTGDYSREEDRHLMAAEKPNARIDVLICESTFGVQSHEPRLEREARFTSITHQIIRRGGRCLIPVFALGWAQELLLILDEYWEAHPELDAVPIYYASSLARKCIAIYQTYIHMMNEHIRRQFATSNPFIFKHISYLRNIQQFEDLGPCVMVASPGMLQNGLSRELFEKWCSEKRNGILITGYSVEGTLARHILSEPSEIDSIRGGKLAVRLTIGSITFSAHVDFTQNSEFIHQVQAPHVVLVHGETNAMSRLRAALQDQFTTREVPTKVYTPRNCETVELRFKEEKVARVVGDLALRTADSLGIAQPGATPEDNLTTTDSPKKKPRAEEPSSTDKLVPLDGILVTKDYEYRIMDEQYLCEFTGLQPTEILQRQAIPYYGSLSLLRYHLEQMFGTVHQNTVGNHPVTCAEHFGTDVYFKQMTTQLPGDKMKQEAETAEKGSGSTTVLSVYEAVDVIHQPDEGLVELAWMGNYLNDMVADSIVAIVVNIECSPASVKLTRSECGHHGHGPTPASPEKSPSGHVFASGLALEQVATVQKFLEEQFGSVVQLDQPQWDNLLRTYQQHEEGQVAEEVEVQPREDQEKSDQPQETSPKVPQEGTLLTEVVGLKITLDDDYALLNLDDFSIKTTSKPLQERLHRVLRRVCQTLRPCK</sequence>
<dbReference type="Pfam" id="PF10996">
    <property type="entry name" value="Beta-Casp"/>
    <property type="match status" value="1"/>
</dbReference>
<dbReference type="OrthoDB" id="10249535at2759"/>
<feature type="region of interest" description="Disordered" evidence="11">
    <location>
        <begin position="485"/>
        <end position="517"/>
    </location>
</feature>
<dbReference type="AlphaFoldDB" id="A0A9W8E2P4"/>
<dbReference type="GO" id="GO:0004534">
    <property type="term" value="F:5'-3' RNA exonuclease activity"/>
    <property type="evidence" value="ECO:0007669"/>
    <property type="project" value="TreeGrafter"/>
</dbReference>
<dbReference type="Pfam" id="PF07521">
    <property type="entry name" value="RMMBL"/>
    <property type="match status" value="1"/>
</dbReference>
<dbReference type="FunFam" id="3.40.50.10890:FF:000001">
    <property type="entry name" value="Cleavage and polyadenylation specificity factor subunit 3"/>
    <property type="match status" value="1"/>
</dbReference>
<dbReference type="SUPFAM" id="SSF56281">
    <property type="entry name" value="Metallo-hydrolase/oxidoreductase"/>
    <property type="match status" value="1"/>
</dbReference>
<evidence type="ECO:0000256" key="11">
    <source>
        <dbReference type="SAM" id="MobiDB-lite"/>
    </source>
</evidence>
<dbReference type="InterPro" id="IPR036866">
    <property type="entry name" value="RibonucZ/Hydroxyglut_hydro"/>
</dbReference>
<keyword evidence="16" id="KW-1185">Reference proteome</keyword>
<evidence type="ECO:0000256" key="4">
    <source>
        <dbReference type="ARBA" id="ARBA00022664"/>
    </source>
</evidence>
<dbReference type="GO" id="GO:0006398">
    <property type="term" value="P:mRNA 3'-end processing by stem-loop binding and cleavage"/>
    <property type="evidence" value="ECO:0007669"/>
    <property type="project" value="TreeGrafter"/>
</dbReference>
<evidence type="ECO:0000259" key="14">
    <source>
        <dbReference type="SMART" id="SM01098"/>
    </source>
</evidence>
<name>A0A9W8E2P4_9FUNG</name>
<evidence type="ECO:0000256" key="10">
    <source>
        <dbReference type="ARBA" id="ARBA00075008"/>
    </source>
</evidence>
<evidence type="ECO:0000313" key="15">
    <source>
        <dbReference type="EMBL" id="KAJ1961975.1"/>
    </source>
</evidence>
<evidence type="ECO:0000256" key="2">
    <source>
        <dbReference type="ARBA" id="ARBA00010624"/>
    </source>
</evidence>
<proteinExistence type="inferred from homology"/>
<organism evidence="15 16">
    <name type="scientific">Dispira parvispora</name>
    <dbReference type="NCBI Taxonomy" id="1520584"/>
    <lineage>
        <taxon>Eukaryota</taxon>
        <taxon>Fungi</taxon>
        <taxon>Fungi incertae sedis</taxon>
        <taxon>Zoopagomycota</taxon>
        <taxon>Kickxellomycotina</taxon>
        <taxon>Dimargaritomycetes</taxon>
        <taxon>Dimargaritales</taxon>
        <taxon>Dimargaritaceae</taxon>
        <taxon>Dispira</taxon>
    </lineage>
</organism>
<accession>A0A9W8E2P4</accession>
<dbReference type="FunFam" id="3.60.15.10:FF:000001">
    <property type="entry name" value="Cleavage and polyadenylation specificity factor"/>
    <property type="match status" value="1"/>
</dbReference>
<dbReference type="InterPro" id="IPR050698">
    <property type="entry name" value="MBL"/>
</dbReference>
<dbReference type="Gene3D" id="3.40.50.10890">
    <property type="match status" value="1"/>
</dbReference>
<evidence type="ECO:0000259" key="13">
    <source>
        <dbReference type="SMART" id="SM01027"/>
    </source>
</evidence>
<keyword evidence="7" id="KW-0539">Nucleus</keyword>
<dbReference type="Proteomes" id="UP001150925">
    <property type="component" value="Unassembled WGS sequence"/>
</dbReference>
<dbReference type="InterPro" id="IPR021718">
    <property type="entry name" value="CPSF73-100_C"/>
</dbReference>
<evidence type="ECO:0000256" key="8">
    <source>
        <dbReference type="ARBA" id="ARBA00032592"/>
    </source>
</evidence>
<evidence type="ECO:0000256" key="9">
    <source>
        <dbReference type="ARBA" id="ARBA00069466"/>
    </source>
</evidence>
<feature type="compositionally biased region" description="Basic and acidic residues" evidence="11">
    <location>
        <begin position="757"/>
        <end position="768"/>
    </location>
</feature>
<keyword evidence="4" id="KW-0507">mRNA processing</keyword>
<dbReference type="InterPro" id="IPR011108">
    <property type="entry name" value="RMMBL"/>
</dbReference>
<feature type="region of interest" description="Disordered" evidence="11">
    <location>
        <begin position="683"/>
        <end position="703"/>
    </location>
</feature>
<dbReference type="InterPro" id="IPR001279">
    <property type="entry name" value="Metallo-B-lactamas"/>
</dbReference>
<dbReference type="Pfam" id="PF16661">
    <property type="entry name" value="Lactamase_B_6"/>
    <property type="match status" value="1"/>
</dbReference>
<dbReference type="PANTHER" id="PTHR11203:SF11">
    <property type="entry name" value="CLEAVAGE AND POLYADENYLATION SPECIFICITY FACTOR SUBUNIT 3"/>
    <property type="match status" value="1"/>
</dbReference>
<dbReference type="CDD" id="cd16292">
    <property type="entry name" value="CPSF3-like_MBL-fold"/>
    <property type="match status" value="1"/>
</dbReference>
<reference evidence="15" key="1">
    <citation type="submission" date="2022-07" db="EMBL/GenBank/DDBJ databases">
        <title>Phylogenomic reconstructions and comparative analyses of Kickxellomycotina fungi.</title>
        <authorList>
            <person name="Reynolds N.K."/>
            <person name="Stajich J.E."/>
            <person name="Barry K."/>
            <person name="Grigoriev I.V."/>
            <person name="Crous P."/>
            <person name="Smith M.E."/>
        </authorList>
    </citation>
    <scope>NUCLEOTIDE SEQUENCE</scope>
    <source>
        <strain evidence="15">RSA 1196</strain>
    </source>
</reference>
<evidence type="ECO:0000259" key="12">
    <source>
        <dbReference type="SMART" id="SM00849"/>
    </source>
</evidence>
<dbReference type="EMBL" id="JANBPY010001036">
    <property type="protein sequence ID" value="KAJ1961975.1"/>
    <property type="molecule type" value="Genomic_DNA"/>
</dbReference>
<dbReference type="SMART" id="SM01027">
    <property type="entry name" value="Beta-Casp"/>
    <property type="match status" value="1"/>
</dbReference>
<comment type="subcellular location">
    <subcellularLocation>
        <location evidence="1">Nucleus</location>
    </subcellularLocation>
</comment>
<comment type="caution">
    <text evidence="15">The sequence shown here is derived from an EMBL/GenBank/DDBJ whole genome shotgun (WGS) entry which is preliminary data.</text>
</comment>
<dbReference type="InterPro" id="IPR022712">
    <property type="entry name" value="Beta_Casp"/>
</dbReference>
<feature type="region of interest" description="Disordered" evidence="11">
    <location>
        <begin position="749"/>
        <end position="780"/>
    </location>
</feature>
<protein>
    <recommendedName>
        <fullName evidence="3">Endoribonuclease YSH1</fullName>
    </recommendedName>
    <alternativeName>
        <fullName evidence="9">Endoribonuclease ysh1</fullName>
    </alternativeName>
    <alternativeName>
        <fullName evidence="8 10">mRNA 3'-end-processing protein YSH1</fullName>
    </alternativeName>
</protein>
<evidence type="ECO:0000256" key="5">
    <source>
        <dbReference type="ARBA" id="ARBA00022722"/>
    </source>
</evidence>
<evidence type="ECO:0000256" key="6">
    <source>
        <dbReference type="ARBA" id="ARBA00022801"/>
    </source>
</evidence>
<evidence type="ECO:0000256" key="1">
    <source>
        <dbReference type="ARBA" id="ARBA00004123"/>
    </source>
</evidence>
<feature type="compositionally biased region" description="Basic and acidic residues" evidence="11">
    <location>
        <begin position="503"/>
        <end position="512"/>
    </location>
</feature>
<keyword evidence="6" id="KW-0378">Hydrolase</keyword>